<evidence type="ECO:0000313" key="9">
    <source>
        <dbReference type="EMBL" id="KAK1734772.1"/>
    </source>
</evidence>
<evidence type="ECO:0000256" key="2">
    <source>
        <dbReference type="ARBA" id="ARBA00004229"/>
    </source>
</evidence>
<dbReference type="GO" id="GO:0030076">
    <property type="term" value="C:light-harvesting complex"/>
    <property type="evidence" value="ECO:0007669"/>
    <property type="project" value="UniProtKB-KW"/>
</dbReference>
<dbReference type="PANTHER" id="PTHR21649">
    <property type="entry name" value="CHLOROPHYLL A/B BINDING PROTEIN"/>
    <property type="match status" value="1"/>
</dbReference>
<evidence type="ECO:0000256" key="7">
    <source>
        <dbReference type="ARBA" id="ARBA00023243"/>
    </source>
</evidence>
<feature type="binding site" evidence="8">
    <location>
        <position position="212"/>
    </location>
    <ligand>
        <name>chlorophyll a</name>
        <dbReference type="ChEBI" id="CHEBI:58416"/>
        <label>1</label>
    </ligand>
</feature>
<evidence type="ECO:0000313" key="10">
    <source>
        <dbReference type="Proteomes" id="UP001224775"/>
    </source>
</evidence>
<comment type="subcellular location">
    <subcellularLocation>
        <location evidence="2">Plastid</location>
        <location evidence="2">Chloroplast</location>
    </subcellularLocation>
</comment>
<comment type="caution">
    <text evidence="9">The sequence shown here is derived from an EMBL/GenBank/DDBJ whole genome shotgun (WGS) entry which is preliminary data.</text>
</comment>
<dbReference type="EMBL" id="JATAAI010000037">
    <property type="protein sequence ID" value="KAK1734772.1"/>
    <property type="molecule type" value="Genomic_DNA"/>
</dbReference>
<organism evidence="9 10">
    <name type="scientific">Skeletonema marinoi</name>
    <dbReference type="NCBI Taxonomy" id="267567"/>
    <lineage>
        <taxon>Eukaryota</taxon>
        <taxon>Sar</taxon>
        <taxon>Stramenopiles</taxon>
        <taxon>Ochrophyta</taxon>
        <taxon>Bacillariophyta</taxon>
        <taxon>Coscinodiscophyceae</taxon>
        <taxon>Thalassiosirophycidae</taxon>
        <taxon>Thalassiosirales</taxon>
        <taxon>Skeletonemataceae</taxon>
        <taxon>Skeletonema</taxon>
        <taxon>Skeletonema marinoi-dohrnii complex</taxon>
    </lineage>
</organism>
<dbReference type="GO" id="GO:0016168">
    <property type="term" value="F:chlorophyll binding"/>
    <property type="evidence" value="ECO:0007669"/>
    <property type="project" value="UniProtKB-KW"/>
</dbReference>
<sequence>MKTSALIFCSTAWSGYAFQSAPANRADTSRASPLHETKADLEDLAKKLNPVIGYYDPLGLGGSRFAGRSDEFTVGFLRHAEIKHGRVAMAAFIGYCVQSFYRFPWAMTLDGASFPSLALSPPEQWDVLPFAAKLQIILFVGYLEFYSEISSSKGQPGELKHYCKGGIPGKYPSFDANPHPVPFNLYDPFNLHKNMSKEDKERRLLIEINNGRLAMFGILGFLSAQETPGSVPLLNGMLEPYKGEVMAPFQGDIDIILGGRSMVEAWHLN</sequence>
<evidence type="ECO:0000256" key="6">
    <source>
        <dbReference type="ARBA" id="ARBA00022640"/>
    </source>
</evidence>
<evidence type="ECO:0000256" key="4">
    <source>
        <dbReference type="ARBA" id="ARBA00022528"/>
    </source>
</evidence>
<keyword evidence="8" id="KW-0157">Chromophore</keyword>
<evidence type="ECO:0000256" key="1">
    <source>
        <dbReference type="ARBA" id="ARBA00004022"/>
    </source>
</evidence>
<feature type="binding site" description="axial binding residue" evidence="8">
    <location>
        <position position="86"/>
    </location>
    <ligand>
        <name>chlorophyll b</name>
        <dbReference type="ChEBI" id="CHEBI:61721"/>
        <label>1</label>
    </ligand>
    <ligandPart>
        <name>Mg</name>
        <dbReference type="ChEBI" id="CHEBI:25107"/>
    </ligandPart>
</feature>
<dbReference type="GO" id="GO:0009507">
    <property type="term" value="C:chloroplast"/>
    <property type="evidence" value="ECO:0007669"/>
    <property type="project" value="UniProtKB-SubCell"/>
</dbReference>
<dbReference type="AlphaFoldDB" id="A0AAD9D5Q1"/>
<comment type="function">
    <text evidence="1">The light-harvesting complex (LHC) functions as a light receptor, it captures and delivers excitation energy to photosystems with which it is closely associated. Energy is transferred from the carotenoid and chlorophyll C (or B) to chlorophyll A and the photosynthetic reaction centers where it is used to synthesize ATP and reducing power.</text>
</comment>
<dbReference type="InterPro" id="IPR022796">
    <property type="entry name" value="Chloroa_b-bind"/>
</dbReference>
<dbReference type="Gene3D" id="1.10.3460.10">
    <property type="entry name" value="Chlorophyll a/b binding protein domain"/>
    <property type="match status" value="1"/>
</dbReference>
<keyword evidence="4" id="KW-0150">Chloroplast</keyword>
<proteinExistence type="inferred from homology"/>
<accession>A0AAD9D5Q1</accession>
<evidence type="ECO:0000256" key="5">
    <source>
        <dbReference type="ARBA" id="ARBA00022531"/>
    </source>
</evidence>
<keyword evidence="6" id="KW-0934">Plastid</keyword>
<evidence type="ECO:0000256" key="3">
    <source>
        <dbReference type="ARBA" id="ARBA00005933"/>
    </source>
</evidence>
<feature type="binding site" evidence="8">
    <location>
        <position position="210"/>
    </location>
    <ligand>
        <name>chlorophyll a</name>
        <dbReference type="ChEBI" id="CHEBI:58416"/>
        <label>1</label>
    </ligand>
</feature>
<dbReference type="InterPro" id="IPR001344">
    <property type="entry name" value="Chloro_AB-bd_pln"/>
</dbReference>
<keyword evidence="5" id="KW-0602">Photosynthesis</keyword>
<dbReference type="Proteomes" id="UP001224775">
    <property type="component" value="Unassembled WGS sequence"/>
</dbReference>
<keyword evidence="8" id="KW-0148">Chlorophyll</keyword>
<gene>
    <name evidence="9" type="ORF">QTG54_014645</name>
</gene>
<feature type="binding site" evidence="8">
    <location>
        <position position="81"/>
    </location>
    <ligand>
        <name>chlorophyll a</name>
        <dbReference type="ChEBI" id="CHEBI:58416"/>
        <label>1</label>
    </ligand>
</feature>
<name>A0AAD9D5Q1_9STRA</name>
<dbReference type="SUPFAM" id="SSF103511">
    <property type="entry name" value="Chlorophyll a-b binding protein"/>
    <property type="match status" value="1"/>
</dbReference>
<comment type="similarity">
    <text evidence="3">Belongs to the fucoxanthin chlorophyll protein family.</text>
</comment>
<feature type="binding site" evidence="8">
    <location>
        <position position="84"/>
    </location>
    <ligand>
        <name>chlorophyll a</name>
        <dbReference type="ChEBI" id="CHEBI:58416"/>
        <label>1</label>
    </ligand>
</feature>
<keyword evidence="10" id="KW-1185">Reference proteome</keyword>
<reference evidence="9" key="1">
    <citation type="submission" date="2023-06" db="EMBL/GenBank/DDBJ databases">
        <title>Survivors Of The Sea: Transcriptome response of Skeletonema marinoi to long-term dormancy.</title>
        <authorList>
            <person name="Pinder M.I.M."/>
            <person name="Kourtchenko O."/>
            <person name="Robertson E.K."/>
            <person name="Larsson T."/>
            <person name="Maumus F."/>
            <person name="Osuna-Cruz C.M."/>
            <person name="Vancaester E."/>
            <person name="Stenow R."/>
            <person name="Vandepoele K."/>
            <person name="Ploug H."/>
            <person name="Bruchert V."/>
            <person name="Godhe A."/>
            <person name="Topel M."/>
        </authorList>
    </citation>
    <scope>NUCLEOTIDE SEQUENCE</scope>
    <source>
        <strain evidence="9">R05AC</strain>
    </source>
</reference>
<protein>
    <submittedName>
        <fullName evidence="9">Chlorophyll a-b binding domain-containing protein</fullName>
    </submittedName>
</protein>
<dbReference type="Pfam" id="PF00504">
    <property type="entry name" value="Chloroa_b-bind"/>
    <property type="match status" value="1"/>
</dbReference>
<evidence type="ECO:0000256" key="8">
    <source>
        <dbReference type="PIRSR" id="PIRSR601344-1"/>
    </source>
</evidence>
<keyword evidence="7" id="KW-0437">Light-harvesting polypeptide</keyword>
<dbReference type="GO" id="GO:0009765">
    <property type="term" value="P:photosynthesis, light harvesting"/>
    <property type="evidence" value="ECO:0007669"/>
    <property type="project" value="InterPro"/>
</dbReference>
<feature type="binding site" evidence="8">
    <location>
        <position position="207"/>
    </location>
    <ligand>
        <name>chlorophyll a</name>
        <dbReference type="ChEBI" id="CHEBI:58416"/>
        <label>1</label>
    </ligand>
</feature>
<dbReference type="GO" id="GO:0016020">
    <property type="term" value="C:membrane"/>
    <property type="evidence" value="ECO:0007669"/>
    <property type="project" value="InterPro"/>
</dbReference>